<keyword evidence="1" id="KW-0812">Transmembrane</keyword>
<feature type="transmembrane region" description="Helical" evidence="1">
    <location>
        <begin position="287"/>
        <end position="312"/>
    </location>
</feature>
<feature type="transmembrane region" description="Helical" evidence="1">
    <location>
        <begin position="175"/>
        <end position="198"/>
    </location>
</feature>
<reference evidence="3" key="1">
    <citation type="journal article" date="2020" name="mSystems">
        <title>Genome- and Community-Level Interaction Insights into Carbon Utilization and Element Cycling Functions of Hydrothermarchaeota in Hydrothermal Sediment.</title>
        <authorList>
            <person name="Zhou Z."/>
            <person name="Liu Y."/>
            <person name="Xu W."/>
            <person name="Pan J."/>
            <person name="Luo Z.H."/>
            <person name="Li M."/>
        </authorList>
    </citation>
    <scope>NUCLEOTIDE SEQUENCE [LARGE SCALE GENOMIC DNA]</scope>
    <source>
        <strain evidence="3">SpSt-210</strain>
    </source>
</reference>
<sequence>MPAGVAAPGRRAAAGRAGRRSCAIGDWVAHVVGIALALVSSLFWGAADFLAGLANRRAPLATVLLGTQLAGLALVGLVLLVRGDGLPRDARLGYAALGAAGAVVGLGALYRGLALGPMGVVAPISALSGAVPVLAGLALGERPSWLQLVGMALSLLGVAAAAAAPSMPAGGQPGWVAAGLGLLAAAGIGSALVGLNAASTVHPGWAVLVLRLTVVTALVGGLALRQVLGRAFGAVRPLERPAAAGVDPGAGDSGLQADARRVPAVQIVTAGTLDAGANLLFGVASNFGALSVVGLLGSLYPVSTVLLARFVLGERLRPVQLAGVGAVLAGVSAISLG</sequence>
<proteinExistence type="predicted"/>
<accession>A0A831TKJ3</accession>
<feature type="transmembrane region" description="Helical" evidence="1">
    <location>
        <begin position="92"/>
        <end position="110"/>
    </location>
</feature>
<feature type="transmembrane region" description="Helical" evidence="1">
    <location>
        <begin position="319"/>
        <end position="336"/>
    </location>
</feature>
<organism evidence="3">
    <name type="scientific">Thermorudis peleae</name>
    <dbReference type="NCBI Taxonomy" id="1382356"/>
    <lineage>
        <taxon>Bacteria</taxon>
        <taxon>Pseudomonadati</taxon>
        <taxon>Thermomicrobiota</taxon>
        <taxon>Thermomicrobia</taxon>
        <taxon>Thermomicrobia incertae sedis</taxon>
        <taxon>Thermorudis</taxon>
    </lineage>
</organism>
<comment type="caution">
    <text evidence="3">The sequence shown here is derived from an EMBL/GenBank/DDBJ whole genome shotgun (WGS) entry which is preliminary data.</text>
</comment>
<evidence type="ECO:0000256" key="1">
    <source>
        <dbReference type="SAM" id="Phobius"/>
    </source>
</evidence>
<feature type="transmembrane region" description="Helical" evidence="1">
    <location>
        <begin position="145"/>
        <end position="163"/>
    </location>
</feature>
<dbReference type="InterPro" id="IPR000620">
    <property type="entry name" value="EamA_dom"/>
</dbReference>
<feature type="transmembrane region" description="Helical" evidence="1">
    <location>
        <begin position="205"/>
        <end position="224"/>
    </location>
</feature>
<feature type="domain" description="EamA" evidence="2">
    <location>
        <begin position="33"/>
        <end position="159"/>
    </location>
</feature>
<dbReference type="InterPro" id="IPR037185">
    <property type="entry name" value="EmrE-like"/>
</dbReference>
<protein>
    <submittedName>
        <fullName evidence="3">EamA/RhaT family transporter</fullName>
    </submittedName>
</protein>
<evidence type="ECO:0000259" key="2">
    <source>
        <dbReference type="Pfam" id="PF00892"/>
    </source>
</evidence>
<dbReference type="EMBL" id="DSIY01000321">
    <property type="protein sequence ID" value="HEG92519.1"/>
    <property type="molecule type" value="Genomic_DNA"/>
</dbReference>
<dbReference type="PANTHER" id="PTHR22911">
    <property type="entry name" value="ACYL-MALONYL CONDENSING ENZYME-RELATED"/>
    <property type="match status" value="1"/>
</dbReference>
<dbReference type="SUPFAM" id="SSF103481">
    <property type="entry name" value="Multidrug resistance efflux transporter EmrE"/>
    <property type="match status" value="2"/>
</dbReference>
<dbReference type="PANTHER" id="PTHR22911:SF137">
    <property type="entry name" value="SOLUTE CARRIER FAMILY 35 MEMBER G2-RELATED"/>
    <property type="match status" value="1"/>
</dbReference>
<feature type="transmembrane region" description="Helical" evidence="1">
    <location>
        <begin position="27"/>
        <end position="46"/>
    </location>
</feature>
<keyword evidence="1" id="KW-0472">Membrane</keyword>
<gene>
    <name evidence="3" type="ORF">ENP34_13945</name>
</gene>
<feature type="transmembrane region" description="Helical" evidence="1">
    <location>
        <begin position="116"/>
        <end position="138"/>
    </location>
</feature>
<name>A0A831TKJ3_9BACT</name>
<keyword evidence="1" id="KW-1133">Transmembrane helix</keyword>
<dbReference type="GO" id="GO:0016020">
    <property type="term" value="C:membrane"/>
    <property type="evidence" value="ECO:0007669"/>
    <property type="project" value="InterPro"/>
</dbReference>
<dbReference type="Pfam" id="PF00892">
    <property type="entry name" value="EamA"/>
    <property type="match status" value="1"/>
</dbReference>
<evidence type="ECO:0000313" key="3">
    <source>
        <dbReference type="EMBL" id="HEG92519.1"/>
    </source>
</evidence>
<feature type="transmembrane region" description="Helical" evidence="1">
    <location>
        <begin position="58"/>
        <end position="80"/>
    </location>
</feature>
<dbReference type="AlphaFoldDB" id="A0A831TKJ3"/>